<dbReference type="Pfam" id="PF01370">
    <property type="entry name" value="Epimerase"/>
    <property type="match status" value="1"/>
</dbReference>
<dbReference type="Gene3D" id="3.40.50.720">
    <property type="entry name" value="NAD(P)-binding Rossmann-like Domain"/>
    <property type="match status" value="1"/>
</dbReference>
<comment type="similarity">
    <text evidence="2">Belongs to the NAD(P)-dependent epimerase/dehydratase family.</text>
</comment>
<evidence type="ECO:0000256" key="2">
    <source>
        <dbReference type="ARBA" id="ARBA00007637"/>
    </source>
</evidence>
<organism evidence="4 5">
    <name type="scientific">Paramagnetospirillum magneticum (strain ATCC 700264 / AMB-1)</name>
    <name type="common">Magnetospirillum magneticum</name>
    <dbReference type="NCBI Taxonomy" id="342108"/>
    <lineage>
        <taxon>Bacteria</taxon>
        <taxon>Pseudomonadati</taxon>
        <taxon>Pseudomonadota</taxon>
        <taxon>Alphaproteobacteria</taxon>
        <taxon>Rhodospirillales</taxon>
        <taxon>Magnetospirillaceae</taxon>
        <taxon>Paramagnetospirillum</taxon>
    </lineage>
</organism>
<proteinExistence type="inferred from homology"/>
<evidence type="ECO:0000256" key="1">
    <source>
        <dbReference type="ARBA" id="ARBA00005125"/>
    </source>
</evidence>
<comment type="pathway">
    <text evidence="1">Bacterial outer membrane biogenesis; LPS O-antigen biosynthesis.</text>
</comment>
<dbReference type="InterPro" id="IPR036291">
    <property type="entry name" value="NAD(P)-bd_dom_sf"/>
</dbReference>
<dbReference type="AlphaFoldDB" id="Q2W0N6"/>
<sequence>MGVATMAGRIAGSNSKPFRMNRTRILVTGGAGFVGSNIAMALKRDLDGVEVVAFDNLKRRGSELTLGRLRAGGVSFEHGDVRCAEDLGALGPADLVIECSAEPSVHAGYDGNPSYVVNTNLLGTVNCLEYARRHGADMVFLSTSRVYPIAALRAIPLEEQGDRLVVPPGAAGPGWSEAGIGTDFPLSGSRSIYGATKLASELLIEEYRALYGLKIAINRCGVLTGPWQMGKVDQGVIVLWMARHVFGGPLGYMGFGGHGRQVRDILHVDDLYDLVRLQMADPDGFSQGVFNVGGGPGVSVSLRELTGHCRRISGGQVVLGSDPETRDADVPYYVTDNAAITRACGWAPRRSVEIVLGDIHAWLLENRAMLAPMFA</sequence>
<name>Q2W0N6_PARM1</name>
<reference evidence="4 5" key="1">
    <citation type="journal article" date="2005" name="DNA Res.">
        <title>Complete genome sequence of the facultative anaerobic magnetotactic bacterium Magnetospirillum sp. strain AMB-1.</title>
        <authorList>
            <person name="Matsunaga T."/>
            <person name="Okamura Y."/>
            <person name="Fukuda Y."/>
            <person name="Wahyudi A.T."/>
            <person name="Murase Y."/>
            <person name="Takeyama H."/>
        </authorList>
    </citation>
    <scope>NUCLEOTIDE SEQUENCE [LARGE SCALE GENOMIC DNA]</scope>
    <source>
        <strain evidence="5">ATCC 700264 / AMB-1</strain>
    </source>
</reference>
<protein>
    <submittedName>
        <fullName evidence="4">Nucleoside-diphosphate-sugar epimerase</fullName>
    </submittedName>
</protein>
<evidence type="ECO:0000313" key="4">
    <source>
        <dbReference type="EMBL" id="BAE52589.1"/>
    </source>
</evidence>
<accession>Q2W0N6</accession>
<dbReference type="HOGENOM" id="CLU_007383_1_7_5"/>
<dbReference type="SUPFAM" id="SSF51735">
    <property type="entry name" value="NAD(P)-binding Rossmann-fold domains"/>
    <property type="match status" value="1"/>
</dbReference>
<evidence type="ECO:0000313" key="5">
    <source>
        <dbReference type="Proteomes" id="UP000007058"/>
    </source>
</evidence>
<feature type="domain" description="NAD-dependent epimerase/dehydratase" evidence="3">
    <location>
        <begin position="25"/>
        <end position="293"/>
    </location>
</feature>
<keyword evidence="5" id="KW-1185">Reference proteome</keyword>
<dbReference type="EMBL" id="AP007255">
    <property type="protein sequence ID" value="BAE52589.1"/>
    <property type="molecule type" value="Genomic_DNA"/>
</dbReference>
<dbReference type="STRING" id="342108.amb3785"/>
<dbReference type="KEGG" id="mag:amb3785"/>
<dbReference type="InterPro" id="IPR001509">
    <property type="entry name" value="Epimerase_deHydtase"/>
</dbReference>
<gene>
    <name evidence="4" type="ordered locus">amb3785</name>
</gene>
<evidence type="ECO:0000259" key="3">
    <source>
        <dbReference type="Pfam" id="PF01370"/>
    </source>
</evidence>
<dbReference type="Proteomes" id="UP000007058">
    <property type="component" value="Chromosome"/>
</dbReference>
<dbReference type="PANTHER" id="PTHR43000">
    <property type="entry name" value="DTDP-D-GLUCOSE 4,6-DEHYDRATASE-RELATED"/>
    <property type="match status" value="1"/>
</dbReference>